<evidence type="ECO:0000259" key="1">
    <source>
        <dbReference type="PROSITE" id="PS50011"/>
    </source>
</evidence>
<proteinExistence type="predicted"/>
<name>A0A8H7ZN73_9FUNG</name>
<dbReference type="Proteomes" id="UP000673691">
    <property type="component" value="Unassembled WGS sequence"/>
</dbReference>
<dbReference type="OrthoDB" id="40902at2759"/>
<dbReference type="GO" id="GO:0005524">
    <property type="term" value="F:ATP binding"/>
    <property type="evidence" value="ECO:0007669"/>
    <property type="project" value="InterPro"/>
</dbReference>
<dbReference type="InterPro" id="IPR011009">
    <property type="entry name" value="Kinase-like_dom_sf"/>
</dbReference>
<dbReference type="InterPro" id="IPR000719">
    <property type="entry name" value="Prot_kinase_dom"/>
</dbReference>
<organism evidence="2 3">
    <name type="scientific">Olpidium bornovanus</name>
    <dbReference type="NCBI Taxonomy" id="278681"/>
    <lineage>
        <taxon>Eukaryota</taxon>
        <taxon>Fungi</taxon>
        <taxon>Fungi incertae sedis</taxon>
        <taxon>Olpidiomycota</taxon>
        <taxon>Olpidiomycotina</taxon>
        <taxon>Olpidiomycetes</taxon>
        <taxon>Olpidiales</taxon>
        <taxon>Olpidiaceae</taxon>
        <taxon>Olpidium</taxon>
    </lineage>
</organism>
<sequence length="166" mass="18321">MSKPAAALPCKYKTGRVLGAGTYATVKVKVINKQLMRGKEYMIRNGAHFAVQTTSAVSRACLGPSHASDRNFGAETHFAWTPKHSHHVYLVMDLATGGELFERIYEKGSYYEHDAAYLVRTIVSAVAYLHEQGIVHRGERFDSAASGSLIIGEPARILKRLRSSQI</sequence>
<dbReference type="PROSITE" id="PS50011">
    <property type="entry name" value="PROTEIN_KINASE_DOM"/>
    <property type="match status" value="1"/>
</dbReference>
<dbReference type="PANTHER" id="PTHR24347">
    <property type="entry name" value="SERINE/THREONINE-PROTEIN KINASE"/>
    <property type="match status" value="1"/>
</dbReference>
<feature type="domain" description="Protein kinase" evidence="1">
    <location>
        <begin position="12"/>
        <end position="166"/>
    </location>
</feature>
<evidence type="ECO:0000313" key="2">
    <source>
        <dbReference type="EMBL" id="KAG5456211.1"/>
    </source>
</evidence>
<dbReference type="SUPFAM" id="SSF56112">
    <property type="entry name" value="Protein kinase-like (PK-like)"/>
    <property type="match status" value="1"/>
</dbReference>
<dbReference type="AlphaFoldDB" id="A0A8H7ZN73"/>
<evidence type="ECO:0000313" key="3">
    <source>
        <dbReference type="Proteomes" id="UP000673691"/>
    </source>
</evidence>
<dbReference type="Gene3D" id="1.10.510.10">
    <property type="entry name" value="Transferase(Phosphotransferase) domain 1"/>
    <property type="match status" value="1"/>
</dbReference>
<dbReference type="SMART" id="SM00220">
    <property type="entry name" value="S_TKc"/>
    <property type="match status" value="1"/>
</dbReference>
<reference evidence="2 3" key="1">
    <citation type="journal article" name="Sci. Rep.">
        <title>Genome-scale phylogenetic analyses confirm Olpidium as the closest living zoosporic fungus to the non-flagellated, terrestrial fungi.</title>
        <authorList>
            <person name="Chang Y."/>
            <person name="Rochon D."/>
            <person name="Sekimoto S."/>
            <person name="Wang Y."/>
            <person name="Chovatia M."/>
            <person name="Sandor L."/>
            <person name="Salamov A."/>
            <person name="Grigoriev I.V."/>
            <person name="Stajich J.E."/>
            <person name="Spatafora J.W."/>
        </authorList>
    </citation>
    <scope>NUCLEOTIDE SEQUENCE [LARGE SCALE GENOMIC DNA]</scope>
    <source>
        <strain evidence="2">S191</strain>
    </source>
</reference>
<keyword evidence="3" id="KW-1185">Reference proteome</keyword>
<gene>
    <name evidence="2" type="ORF">BJ554DRAFT_4109</name>
</gene>
<protein>
    <recommendedName>
        <fullName evidence="1">Protein kinase domain-containing protein</fullName>
    </recommendedName>
</protein>
<dbReference type="EMBL" id="JAEFCI010012097">
    <property type="protein sequence ID" value="KAG5456211.1"/>
    <property type="molecule type" value="Genomic_DNA"/>
</dbReference>
<dbReference type="Pfam" id="PF00069">
    <property type="entry name" value="Pkinase"/>
    <property type="match status" value="1"/>
</dbReference>
<dbReference type="GO" id="GO:0004672">
    <property type="term" value="F:protein kinase activity"/>
    <property type="evidence" value="ECO:0007669"/>
    <property type="project" value="InterPro"/>
</dbReference>
<accession>A0A8H7ZN73</accession>
<comment type="caution">
    <text evidence="2">The sequence shown here is derived from an EMBL/GenBank/DDBJ whole genome shotgun (WGS) entry which is preliminary data.</text>
</comment>